<organism evidence="7 8">
    <name type="scientific">Acaryochloris marina (strain MBIC 11017)</name>
    <dbReference type="NCBI Taxonomy" id="329726"/>
    <lineage>
        <taxon>Bacteria</taxon>
        <taxon>Bacillati</taxon>
        <taxon>Cyanobacteriota</taxon>
        <taxon>Cyanophyceae</taxon>
        <taxon>Acaryochloridales</taxon>
        <taxon>Acaryochloridaceae</taxon>
        <taxon>Acaryochloris</taxon>
    </lineage>
</organism>
<gene>
    <name evidence="7" type="ordered locus">AM1_4008</name>
</gene>
<dbReference type="Gene3D" id="1.10.4030.10">
    <property type="entry name" value="Porin chaperone SurA, peptide-binding domain"/>
    <property type="match status" value="1"/>
</dbReference>
<evidence type="ECO:0000256" key="2">
    <source>
        <dbReference type="ARBA" id="ARBA00013194"/>
    </source>
</evidence>
<evidence type="ECO:0000256" key="4">
    <source>
        <dbReference type="ARBA" id="ARBA00023110"/>
    </source>
</evidence>
<evidence type="ECO:0000256" key="1">
    <source>
        <dbReference type="ARBA" id="ARBA00000971"/>
    </source>
</evidence>
<dbReference type="KEGG" id="amr:AM1_4008"/>
<dbReference type="Pfam" id="PF00639">
    <property type="entry name" value="Rotamase"/>
    <property type="match status" value="1"/>
</dbReference>
<dbReference type="InterPro" id="IPR050245">
    <property type="entry name" value="PrsA_foldase"/>
</dbReference>
<dbReference type="PANTHER" id="PTHR47245:SF1">
    <property type="entry name" value="FOLDASE PROTEIN PRSA"/>
    <property type="match status" value="1"/>
</dbReference>
<dbReference type="eggNOG" id="COG0760">
    <property type="taxonomic scope" value="Bacteria"/>
</dbReference>
<dbReference type="HOGENOM" id="CLU_082394_1_0_3"/>
<evidence type="ECO:0000256" key="3">
    <source>
        <dbReference type="ARBA" id="ARBA00022729"/>
    </source>
</evidence>
<evidence type="ECO:0000259" key="6">
    <source>
        <dbReference type="Pfam" id="PF00639"/>
    </source>
</evidence>
<comment type="catalytic activity">
    <reaction evidence="1">
        <text>[protein]-peptidylproline (omega=180) = [protein]-peptidylproline (omega=0)</text>
        <dbReference type="Rhea" id="RHEA:16237"/>
        <dbReference type="Rhea" id="RHEA-COMP:10747"/>
        <dbReference type="Rhea" id="RHEA-COMP:10748"/>
        <dbReference type="ChEBI" id="CHEBI:83833"/>
        <dbReference type="ChEBI" id="CHEBI:83834"/>
        <dbReference type="EC" id="5.2.1.8"/>
    </reaction>
</comment>
<dbReference type="Proteomes" id="UP000000268">
    <property type="component" value="Chromosome"/>
</dbReference>
<evidence type="ECO:0000313" key="8">
    <source>
        <dbReference type="Proteomes" id="UP000000268"/>
    </source>
</evidence>
<proteinExistence type="predicted"/>
<keyword evidence="4" id="KW-0697">Rotamase</keyword>
<dbReference type="InterPro" id="IPR027304">
    <property type="entry name" value="Trigger_fact/SurA_dom_sf"/>
</dbReference>
<keyword evidence="3" id="KW-0732">Signal</keyword>
<reference evidence="7 8" key="1">
    <citation type="journal article" date="2008" name="Proc. Natl. Acad. Sci. U.S.A.">
        <title>Niche adaptation and genome expansion in the chlorophyll d-producing cyanobacterium Acaryochloris marina.</title>
        <authorList>
            <person name="Swingley W.D."/>
            <person name="Chen M."/>
            <person name="Cheung P.C."/>
            <person name="Conrad A.L."/>
            <person name="Dejesa L.C."/>
            <person name="Hao J."/>
            <person name="Honchak B.M."/>
            <person name="Karbach L.E."/>
            <person name="Kurdoglu A."/>
            <person name="Lahiri S."/>
            <person name="Mastrian S.D."/>
            <person name="Miyashita H."/>
            <person name="Page L."/>
            <person name="Ramakrishna P."/>
            <person name="Satoh S."/>
            <person name="Sattley W.M."/>
            <person name="Shimada Y."/>
            <person name="Taylor H.L."/>
            <person name="Tomo T."/>
            <person name="Tsuchiya T."/>
            <person name="Wang Z.T."/>
            <person name="Raymond J."/>
            <person name="Mimuro M."/>
            <person name="Blankenship R.E."/>
            <person name="Touchman J.W."/>
        </authorList>
    </citation>
    <scope>NUCLEOTIDE SEQUENCE [LARGE SCALE GENOMIC DNA]</scope>
    <source>
        <strain evidence="8">MBIC 11017</strain>
    </source>
</reference>
<accession>B0C9H8</accession>
<protein>
    <recommendedName>
        <fullName evidence="2">peptidylprolyl isomerase</fullName>
        <ecNumber evidence="2">5.2.1.8</ecNumber>
    </recommendedName>
</protein>
<dbReference type="AlphaFoldDB" id="B0C9H8"/>
<dbReference type="SUPFAM" id="SSF54534">
    <property type="entry name" value="FKBP-like"/>
    <property type="match status" value="1"/>
</dbReference>
<dbReference type="EMBL" id="CP000828">
    <property type="protein sequence ID" value="ABW28991.1"/>
    <property type="molecule type" value="Genomic_DNA"/>
</dbReference>
<dbReference type="EC" id="5.2.1.8" evidence="2"/>
<dbReference type="GO" id="GO:0003755">
    <property type="term" value="F:peptidyl-prolyl cis-trans isomerase activity"/>
    <property type="evidence" value="ECO:0007669"/>
    <property type="project" value="UniProtKB-KW"/>
</dbReference>
<dbReference type="STRING" id="329726.AM1_4008"/>
<dbReference type="PANTHER" id="PTHR47245">
    <property type="entry name" value="PEPTIDYLPROLYL ISOMERASE"/>
    <property type="match status" value="1"/>
</dbReference>
<keyword evidence="5" id="KW-0413">Isomerase</keyword>
<name>B0C9H8_ACAM1</name>
<dbReference type="SUPFAM" id="SSF109998">
    <property type="entry name" value="Triger factor/SurA peptide-binding domain-like"/>
    <property type="match status" value="1"/>
</dbReference>
<evidence type="ECO:0000256" key="5">
    <source>
        <dbReference type="ARBA" id="ARBA00023235"/>
    </source>
</evidence>
<keyword evidence="8" id="KW-1185">Reference proteome</keyword>
<sequence length="234" mass="27554">MLEALKQNMSLVEVCEQILKQKIILQTADSQNITVTPEEIQNEVDEIRRNKHLEKASDTMAWLNEQMITPDEWEIVIQNHVLTKKLAKHLFEEQVEPFFAERRLNFDRFVVYQISLDCQNLAQELFYQIEEEEISFYEAARLYNLDESARYLCGYTGQKNRLSFSPDIAAAIFQDPLPIGILIGPLQTEDVYHLLRIEEHIPVELTPELRQEILHSLFDEWINKEIEYVINMKG</sequence>
<evidence type="ECO:0000313" key="7">
    <source>
        <dbReference type="EMBL" id="ABW28991.1"/>
    </source>
</evidence>
<dbReference type="InterPro" id="IPR000297">
    <property type="entry name" value="PPIase_PpiC"/>
</dbReference>
<dbReference type="Gene3D" id="3.10.50.40">
    <property type="match status" value="1"/>
</dbReference>
<dbReference type="InterPro" id="IPR046357">
    <property type="entry name" value="PPIase_dom_sf"/>
</dbReference>
<feature type="domain" description="PpiC" evidence="6">
    <location>
        <begin position="118"/>
        <end position="198"/>
    </location>
</feature>